<keyword evidence="2" id="KW-0732">Signal</keyword>
<keyword evidence="3" id="KW-0378">Hydrolase</keyword>
<dbReference type="Proteomes" id="UP000614334">
    <property type="component" value="Unassembled WGS sequence"/>
</dbReference>
<dbReference type="SUPFAM" id="SSF53474">
    <property type="entry name" value="alpha/beta-Hydrolases"/>
    <property type="match status" value="1"/>
</dbReference>
<protein>
    <submittedName>
        <fullName evidence="3">Alpha beta-hydrolase</fullName>
    </submittedName>
</protein>
<dbReference type="AlphaFoldDB" id="A0A8H7I7P6"/>
<feature type="signal peptide" evidence="2">
    <location>
        <begin position="1"/>
        <end position="19"/>
    </location>
</feature>
<comment type="caution">
    <text evidence="3">The sequence shown here is derived from an EMBL/GenBank/DDBJ whole genome shotgun (WGS) entry which is preliminary data.</text>
</comment>
<organism evidence="3 4">
    <name type="scientific">Rhizoctonia solani</name>
    <dbReference type="NCBI Taxonomy" id="456999"/>
    <lineage>
        <taxon>Eukaryota</taxon>
        <taxon>Fungi</taxon>
        <taxon>Dikarya</taxon>
        <taxon>Basidiomycota</taxon>
        <taxon>Agaricomycotina</taxon>
        <taxon>Agaricomycetes</taxon>
        <taxon>Cantharellales</taxon>
        <taxon>Ceratobasidiaceae</taxon>
        <taxon>Rhizoctonia</taxon>
    </lineage>
</organism>
<feature type="region of interest" description="Disordered" evidence="1">
    <location>
        <begin position="503"/>
        <end position="529"/>
    </location>
</feature>
<reference evidence="3" key="1">
    <citation type="submission" date="2020-09" db="EMBL/GenBank/DDBJ databases">
        <title>Comparative genome analyses of four rice-infecting Rhizoctonia solani isolates reveal extensive enrichment of homogalacturonan modification genes.</title>
        <authorList>
            <person name="Lee D.-Y."/>
            <person name="Jeon J."/>
            <person name="Kim K.-T."/>
            <person name="Cheong K."/>
            <person name="Song H."/>
            <person name="Choi G."/>
            <person name="Ko J."/>
            <person name="Opiyo S.O."/>
            <person name="Zuo S."/>
            <person name="Madhav S."/>
            <person name="Lee Y.-H."/>
            <person name="Wang G.-L."/>
        </authorList>
    </citation>
    <scope>NUCLEOTIDE SEQUENCE</scope>
    <source>
        <strain evidence="3">AG1-IA B2</strain>
    </source>
</reference>
<evidence type="ECO:0000313" key="3">
    <source>
        <dbReference type="EMBL" id="KAF8750543.1"/>
    </source>
</evidence>
<evidence type="ECO:0000256" key="1">
    <source>
        <dbReference type="SAM" id="MobiDB-lite"/>
    </source>
</evidence>
<dbReference type="Gene3D" id="3.40.50.1820">
    <property type="entry name" value="alpha/beta hydrolase"/>
    <property type="match status" value="1"/>
</dbReference>
<dbReference type="InterPro" id="IPR029058">
    <property type="entry name" value="AB_hydrolase_fold"/>
</dbReference>
<proteinExistence type="predicted"/>
<gene>
    <name evidence="3" type="ORF">RHS01_09304</name>
</gene>
<dbReference type="GO" id="GO:0016787">
    <property type="term" value="F:hydrolase activity"/>
    <property type="evidence" value="ECO:0007669"/>
    <property type="project" value="UniProtKB-KW"/>
</dbReference>
<sequence>MSKLLFLAGLAATATCVLADVVPGEKVIINAPGQPDIDDGISETGEREPFNPKRFRKRKTQCFAWDRSYDPWMENLLDIKLISMGGSKSGSKADYSVRTWMAWPLVDMVQSDRGIPVSRLPPPIPCVSSHPSLTHHSAHIQDDYHLLVPICEASAGHPTLAIPKTPARSQITSMTLYAFSKPQMSPRLCVSDTIGRRYLLGSRRQRPDLFEAVAGASFRFIVSPANGPFVPTENLLGYFPKLAYQLYFGKKTKEAYEELEKDIRKTLRSDNFLDAYEEAGDKLEERIPFFNKVEEDYLVKVYKVQGFKNSLSFYTHGTKYRSWEFAHNQGNHTIPQPALFINPTEDTVADWAKVSEVVGSAKFVPQLETVSLQTSHWPQLEKPEEFNAALRAWLQKLPPVGSVDYTTPKKKNPNVPRERLSIWTTRSNHVRRLMKNFDQNHSDLAPPVKYHHAINFKRQLRGEHRLVMWLTFDVQTELGLYPPSLPPSSRSILYSQPPLDIIPIPLHPPPSPSPSSKAGLIASTAHHED</sequence>
<accession>A0A8H7I7P6</accession>
<evidence type="ECO:0000256" key="2">
    <source>
        <dbReference type="SAM" id="SignalP"/>
    </source>
</evidence>
<dbReference type="EMBL" id="JACYCF010000020">
    <property type="protein sequence ID" value="KAF8750543.1"/>
    <property type="molecule type" value="Genomic_DNA"/>
</dbReference>
<feature type="chain" id="PRO_5034456986" evidence="2">
    <location>
        <begin position="20"/>
        <end position="529"/>
    </location>
</feature>
<evidence type="ECO:0000313" key="4">
    <source>
        <dbReference type="Proteomes" id="UP000614334"/>
    </source>
</evidence>
<name>A0A8H7I7P6_9AGAM</name>